<sequence>MAPAFTMSGLSPPRKQCHFLGTLTFKGDPLTSSLLFSPLTQRKTPCYINLVNIAIIRKALVENKFRYTKHGTEQRINRHITGEEIEQAILTGEIIENYPS</sequence>
<dbReference type="AlphaFoldDB" id="A0A0M2UVX1"/>
<proteinExistence type="predicted"/>
<comment type="caution">
    <text evidence="1">The sequence shown here is derived from an EMBL/GenBank/DDBJ whole genome shotgun (WGS) entry which is preliminary data.</text>
</comment>
<accession>A0A0M2UVX1</accession>
<reference evidence="1 2" key="1">
    <citation type="journal article" date="2013" name="BMC Microbiol.">
        <title>Identification of the type II cytochrome c maturation pathway in anammox bacteria by comparative genomics.</title>
        <authorList>
            <person name="Ferousi C."/>
            <person name="Speth D.R."/>
            <person name="Reimann J."/>
            <person name="Op den Camp H.J."/>
            <person name="Allen J.W."/>
            <person name="Keltjens J.T."/>
            <person name="Jetten M.S."/>
        </authorList>
    </citation>
    <scope>NUCLEOTIDE SEQUENCE [LARGE SCALE GENOMIC DNA]</scope>
    <source>
        <strain evidence="1">RU1</strain>
    </source>
</reference>
<dbReference type="InterPro" id="IPR025354">
    <property type="entry name" value="DUF4258"/>
</dbReference>
<dbReference type="Pfam" id="PF14076">
    <property type="entry name" value="DUF4258"/>
    <property type="match status" value="1"/>
</dbReference>
<keyword evidence="2" id="KW-1185">Reference proteome</keyword>
<evidence type="ECO:0000313" key="2">
    <source>
        <dbReference type="Proteomes" id="UP000034954"/>
    </source>
</evidence>
<gene>
    <name evidence="1" type="ORF">BROFUL_01559</name>
</gene>
<evidence type="ECO:0000313" key="1">
    <source>
        <dbReference type="EMBL" id="KKO19725.1"/>
    </source>
</evidence>
<dbReference type="EMBL" id="LAQJ01000163">
    <property type="protein sequence ID" value="KKO19725.1"/>
    <property type="molecule type" value="Genomic_DNA"/>
</dbReference>
<protein>
    <submittedName>
        <fullName evidence="1">Uncharacterized protein</fullName>
    </submittedName>
</protein>
<dbReference type="Proteomes" id="UP000034954">
    <property type="component" value="Unassembled WGS sequence"/>
</dbReference>
<organism evidence="1 2">
    <name type="scientific">Candidatus Brocadia fulgida</name>
    <dbReference type="NCBI Taxonomy" id="380242"/>
    <lineage>
        <taxon>Bacteria</taxon>
        <taxon>Pseudomonadati</taxon>
        <taxon>Planctomycetota</taxon>
        <taxon>Candidatus Brocadiia</taxon>
        <taxon>Candidatus Brocadiales</taxon>
        <taxon>Candidatus Brocadiaceae</taxon>
        <taxon>Candidatus Brocadia</taxon>
    </lineage>
</organism>
<feature type="non-terminal residue" evidence="1">
    <location>
        <position position="100"/>
    </location>
</feature>
<name>A0A0M2UVX1_9BACT</name>